<name>A0ABP5DKM8_9MICO</name>
<dbReference type="Proteomes" id="UP001500326">
    <property type="component" value="Unassembled WGS sequence"/>
</dbReference>
<organism evidence="1 2">
    <name type="scientific">Microbacterium pumilum</name>
    <dbReference type="NCBI Taxonomy" id="344165"/>
    <lineage>
        <taxon>Bacteria</taxon>
        <taxon>Bacillati</taxon>
        <taxon>Actinomycetota</taxon>
        <taxon>Actinomycetes</taxon>
        <taxon>Micrococcales</taxon>
        <taxon>Microbacteriaceae</taxon>
        <taxon>Microbacterium</taxon>
    </lineage>
</organism>
<keyword evidence="2" id="KW-1185">Reference proteome</keyword>
<gene>
    <name evidence="1" type="ORF">GCM10009777_13150</name>
</gene>
<protein>
    <submittedName>
        <fullName evidence="1">Uncharacterized protein</fullName>
    </submittedName>
</protein>
<evidence type="ECO:0000313" key="2">
    <source>
        <dbReference type="Proteomes" id="UP001500326"/>
    </source>
</evidence>
<dbReference type="EMBL" id="BAAAOH010000001">
    <property type="protein sequence ID" value="GAA1981002.1"/>
    <property type="molecule type" value="Genomic_DNA"/>
</dbReference>
<comment type="caution">
    <text evidence="1">The sequence shown here is derived from an EMBL/GenBank/DDBJ whole genome shotgun (WGS) entry which is preliminary data.</text>
</comment>
<reference evidence="2" key="1">
    <citation type="journal article" date="2019" name="Int. J. Syst. Evol. Microbiol.">
        <title>The Global Catalogue of Microorganisms (GCM) 10K type strain sequencing project: providing services to taxonomists for standard genome sequencing and annotation.</title>
        <authorList>
            <consortium name="The Broad Institute Genomics Platform"/>
            <consortium name="The Broad Institute Genome Sequencing Center for Infectious Disease"/>
            <person name="Wu L."/>
            <person name="Ma J."/>
        </authorList>
    </citation>
    <scope>NUCLEOTIDE SEQUENCE [LARGE SCALE GENOMIC DNA]</scope>
    <source>
        <strain evidence="2">JCM 14902</strain>
    </source>
</reference>
<evidence type="ECO:0000313" key="1">
    <source>
        <dbReference type="EMBL" id="GAA1981002.1"/>
    </source>
</evidence>
<accession>A0ABP5DKM8</accession>
<sequence length="42" mass="4495">MAIIMLIALAVIVIAAIAATLVQVGRDGYRAVPTRPELLRHP</sequence>
<proteinExistence type="predicted"/>
<dbReference type="RefSeq" id="WP_344059697.1">
    <property type="nucleotide sequence ID" value="NZ_BAAAOH010000001.1"/>
</dbReference>